<dbReference type="InterPro" id="IPR012997">
    <property type="entry name" value="RplA"/>
</dbReference>
<protein>
    <recommendedName>
        <fullName evidence="4">Endolytic peptidoglycan transglycosylase RlpA</fullName>
        <ecNumber evidence="4">4.2.2.-</ecNumber>
    </recommendedName>
</protein>
<accession>A0A238HEA6</accession>
<keyword evidence="1 4" id="KW-0732">Signal</keyword>
<evidence type="ECO:0000256" key="4">
    <source>
        <dbReference type="HAMAP-Rule" id="MF_02071"/>
    </source>
</evidence>
<dbReference type="Pfam" id="PF03330">
    <property type="entry name" value="DPBB_1"/>
    <property type="match status" value="1"/>
</dbReference>
<dbReference type="EC" id="4.2.2.-" evidence="4"/>
<dbReference type="InterPro" id="IPR007730">
    <property type="entry name" value="SPOR-like_dom"/>
</dbReference>
<evidence type="ECO:0000256" key="3">
    <source>
        <dbReference type="ARBA" id="ARBA00023316"/>
    </source>
</evidence>
<evidence type="ECO:0000313" key="7">
    <source>
        <dbReference type="EMBL" id="SMQ11682.1"/>
    </source>
</evidence>
<dbReference type="Gene3D" id="3.30.70.1070">
    <property type="entry name" value="Sporulation related repeat"/>
    <property type="match status" value="1"/>
</dbReference>
<dbReference type="Pfam" id="PF05036">
    <property type="entry name" value="SPOR"/>
    <property type="match status" value="1"/>
</dbReference>
<organism evidence="7">
    <name type="scientific">Kingella negevensis</name>
    <dbReference type="NCBI Taxonomy" id="1522312"/>
    <lineage>
        <taxon>Bacteria</taxon>
        <taxon>Pseudomonadati</taxon>
        <taxon>Pseudomonadota</taxon>
        <taxon>Betaproteobacteria</taxon>
        <taxon>Neisseriales</taxon>
        <taxon>Neisseriaceae</taxon>
        <taxon>Kingella</taxon>
    </lineage>
</organism>
<feature type="signal peptide" evidence="4">
    <location>
        <begin position="1"/>
        <end position="23"/>
    </location>
</feature>
<dbReference type="PANTHER" id="PTHR34183">
    <property type="entry name" value="ENDOLYTIC PEPTIDOGLYCAN TRANSGLYCOSYLASE RLPA"/>
    <property type="match status" value="1"/>
</dbReference>
<comment type="similarity">
    <text evidence="4 5">Belongs to the RlpA family.</text>
</comment>
<dbReference type="GO" id="GO:0008932">
    <property type="term" value="F:lytic endotransglycosylase activity"/>
    <property type="evidence" value="ECO:0007669"/>
    <property type="project" value="UniProtKB-UniRule"/>
</dbReference>
<keyword evidence="3 4" id="KW-0961">Cell wall biogenesis/degradation</keyword>
<reference evidence="8 9" key="2">
    <citation type="submission" date="2017-06" db="EMBL/GenBank/DDBJ databases">
        <authorList>
            <person name="Kim H.J."/>
            <person name="Triplett B.A."/>
        </authorList>
    </citation>
    <scope>NUCLEOTIDE SEQUENCE [LARGE SCALE GENOMIC DNA]</scope>
    <source>
        <strain evidence="8">Kingella_eburonensis</strain>
    </source>
</reference>
<gene>
    <name evidence="4" type="primary">rlpA</name>
    <name evidence="7" type="ORF">KEBURONENSIS_00036</name>
</gene>
<dbReference type="EMBL" id="FXUV01000001">
    <property type="protein sequence ID" value="SMQ11682.1"/>
    <property type="molecule type" value="Genomic_DNA"/>
</dbReference>
<dbReference type="GO" id="GO:0000270">
    <property type="term" value="P:peptidoglycan metabolic process"/>
    <property type="evidence" value="ECO:0007669"/>
    <property type="project" value="UniProtKB-UniRule"/>
</dbReference>
<dbReference type="Proteomes" id="UP000215450">
    <property type="component" value="Unassembled WGS sequence"/>
</dbReference>
<evidence type="ECO:0000313" key="8">
    <source>
        <dbReference type="EMBL" id="SNB51078.1"/>
    </source>
</evidence>
<dbReference type="SUPFAM" id="SSF110997">
    <property type="entry name" value="Sporulation related repeat"/>
    <property type="match status" value="1"/>
</dbReference>
<feature type="chain" id="PRO_5015205676" description="Endolytic peptidoglycan transglycosylase RlpA" evidence="4">
    <location>
        <begin position="24"/>
        <end position="235"/>
    </location>
</feature>
<keyword evidence="9" id="KW-1185">Reference proteome</keyword>
<dbReference type="Gene3D" id="2.40.40.10">
    <property type="entry name" value="RlpA-like domain"/>
    <property type="match status" value="1"/>
</dbReference>
<dbReference type="HAMAP" id="MF_02071">
    <property type="entry name" value="RlpA"/>
    <property type="match status" value="1"/>
</dbReference>
<dbReference type="NCBIfam" id="TIGR00413">
    <property type="entry name" value="rlpA"/>
    <property type="match status" value="1"/>
</dbReference>
<evidence type="ECO:0000313" key="9">
    <source>
        <dbReference type="Proteomes" id="UP000215450"/>
    </source>
</evidence>
<dbReference type="RefSeq" id="WP_257874831.1">
    <property type="nucleotide sequence ID" value="NZ_FXUV02000001.1"/>
</dbReference>
<evidence type="ECO:0000256" key="5">
    <source>
        <dbReference type="RuleBase" id="RU003495"/>
    </source>
</evidence>
<name>A0A238HEA6_9NEIS</name>
<dbReference type="InterPro" id="IPR036680">
    <property type="entry name" value="SPOR-like_sf"/>
</dbReference>
<feature type="domain" description="SPOR" evidence="6">
    <location>
        <begin position="162"/>
        <end position="235"/>
    </location>
</feature>
<proteinExistence type="inferred from homology"/>
<comment type="function">
    <text evidence="4">Lytic transglycosylase with a strong preference for naked glycan strands that lack stem peptides.</text>
</comment>
<dbReference type="STRING" id="1522312.GCA_900177895_02156"/>
<dbReference type="GO" id="GO:0071555">
    <property type="term" value="P:cell wall organization"/>
    <property type="evidence" value="ECO:0007669"/>
    <property type="project" value="UniProtKB-KW"/>
</dbReference>
<dbReference type="GO" id="GO:0042834">
    <property type="term" value="F:peptidoglycan binding"/>
    <property type="evidence" value="ECO:0007669"/>
    <property type="project" value="InterPro"/>
</dbReference>
<dbReference type="EMBL" id="FXUV02000001">
    <property type="protein sequence ID" value="SNB51078.1"/>
    <property type="molecule type" value="Genomic_DNA"/>
</dbReference>
<dbReference type="FunFam" id="2.40.40.10:FF:000003">
    <property type="entry name" value="Endolytic peptidoglycan transglycosylase RlpA"/>
    <property type="match status" value="1"/>
</dbReference>
<dbReference type="InterPro" id="IPR009009">
    <property type="entry name" value="RlpA-like_DPBB"/>
</dbReference>
<dbReference type="SUPFAM" id="SSF50685">
    <property type="entry name" value="Barwin-like endoglucanases"/>
    <property type="match status" value="1"/>
</dbReference>
<keyword evidence="2 4" id="KW-0456">Lyase</keyword>
<evidence type="ECO:0000256" key="1">
    <source>
        <dbReference type="ARBA" id="ARBA00022729"/>
    </source>
</evidence>
<dbReference type="InterPro" id="IPR034718">
    <property type="entry name" value="RlpA"/>
</dbReference>
<evidence type="ECO:0000256" key="2">
    <source>
        <dbReference type="ARBA" id="ARBA00023239"/>
    </source>
</evidence>
<dbReference type="CDD" id="cd22268">
    <property type="entry name" value="DPBB_RlpA-like"/>
    <property type="match status" value="1"/>
</dbReference>
<dbReference type="AlphaFoldDB" id="A0A238HEA6"/>
<sequence precursor="true">MTKIQNALMVSVIALFTSAAVHAAPAVVRAEKLHPTANLSYKVAGKRYYPKTEVENFSETGKASWYGPGFHGKRTSSGEVFNMNALTAAHPTLPIPSYARVTNLSNGKSIVVRINDRGPFHSNHVMDLSKGAAAKLGFINQGSTQVRIETLKAGDSIAQDKPSSAKSIFFSLKTFDTEADAKAFMKKASSHLSSNKAEQRAIMVKNGNGYVVKVGPFTEQKHADEAHEKLKQNVI</sequence>
<dbReference type="PANTHER" id="PTHR34183:SF1">
    <property type="entry name" value="ENDOLYTIC PEPTIDOGLYCAN TRANSGLYCOSYLASE RLPA"/>
    <property type="match status" value="1"/>
</dbReference>
<evidence type="ECO:0000259" key="6">
    <source>
        <dbReference type="PROSITE" id="PS51724"/>
    </source>
</evidence>
<reference evidence="7" key="1">
    <citation type="submission" date="2017-05" db="EMBL/GenBank/DDBJ databases">
        <authorList>
            <person name="Song R."/>
            <person name="Chenine A.L."/>
            <person name="Ruprecht R.M."/>
        </authorList>
    </citation>
    <scope>NUCLEOTIDE SEQUENCE</scope>
    <source>
        <strain evidence="7">Kingella_eburonensis</strain>
    </source>
</reference>
<dbReference type="PROSITE" id="PS51724">
    <property type="entry name" value="SPOR"/>
    <property type="match status" value="1"/>
</dbReference>
<dbReference type="InterPro" id="IPR036908">
    <property type="entry name" value="RlpA-like_sf"/>
</dbReference>